<keyword evidence="3" id="KW-1185">Reference proteome</keyword>
<feature type="domain" description="Terminase large subunit-like ATPase" evidence="1">
    <location>
        <begin position="84"/>
        <end position="204"/>
    </location>
</feature>
<dbReference type="GeneID" id="5247118"/>
<dbReference type="EMBL" id="DQ777876">
    <property type="protein sequence ID" value="ABK00154.1"/>
    <property type="molecule type" value="Genomic_DNA"/>
</dbReference>
<sequence length="569" mass="61854">MKLAGVAMLTVPEYSTAVPDWETRLEEGLSLIPPPIFPEQAELMMSVFTRLRAVDVAGQPTYGECSPPWVLDFCRYVFGSYNADTGHNLIKEFFCLVPKKSSKSSIASGVMLTMLITGWRKSATYMIVAPTIEVAQASFKPAADSVRADPQLSKLIQISAHTKTLTNRVSGAVLKIVAADENTVTGSKASVLLVDECHRLGTKENGGSMLREAAGGLAARPEGFIIKLSTQSSEPPAGVFKDDLELFRNVRDGVVTDKRRFGVLYEHPKAWLEDGRAMTLEGIKLVNPSLGYSVDMNYLEDAYERAKNIGGGELLDYLAKHANVQIGMNLRNDRFAGADFWAQNADPSLTLDTLIDRCEVAVVGIDGGGLDDLLGLSVVGRCKKTRKWLSWSYGWCHSIALERVKQNASRLRDFEKAGELTIVDLPGQDVQELCDIVLKLEKSGLLPEKNAIGVDQAGISAIVDMLTGPEYGIDIGRILAVPQGYRLSGAIKTCERALAGNTLTHADQDIMDWNISNLKVELKGSALYSTKAAAGKAKVDLAHALFNAISLISLNPAGRGTVDDFLRRF</sequence>
<dbReference type="Proteomes" id="UP000001433">
    <property type="component" value="Segment"/>
</dbReference>
<accession>A5H1N5</accession>
<dbReference type="InterPro" id="IPR005021">
    <property type="entry name" value="Terminase_largesu-like"/>
</dbReference>
<dbReference type="PANTHER" id="PTHR41287:SF1">
    <property type="entry name" value="PROTEIN YMFN"/>
    <property type="match status" value="1"/>
</dbReference>
<reference evidence="2 3" key="1">
    <citation type="journal article" date="2007" name="BMC Genomics">
        <title>Comparison of genomes of three Xanthomonas oryzae bacteriophages.</title>
        <authorList>
            <person name="Lee C.N."/>
            <person name="Hu R.M."/>
            <person name="Chow T.Y."/>
            <person name="Lin J.W."/>
            <person name="Chen H.Y."/>
            <person name="Tseng Y.H."/>
            <person name="Weng S.F."/>
        </authorList>
    </citation>
    <scope>NUCLEOTIDE SEQUENCE</scope>
</reference>
<dbReference type="PANTHER" id="PTHR41287">
    <property type="match status" value="1"/>
</dbReference>
<proteinExistence type="predicted"/>
<name>A5H1N5_9CAUD</name>
<evidence type="ECO:0000313" key="3">
    <source>
        <dbReference type="Proteomes" id="UP000001433"/>
    </source>
</evidence>
<dbReference type="OrthoDB" id="1044at10239"/>
<dbReference type="InterPro" id="IPR027417">
    <property type="entry name" value="P-loop_NTPase"/>
</dbReference>
<evidence type="ECO:0000313" key="2">
    <source>
        <dbReference type="EMBL" id="ABK00154.1"/>
    </source>
</evidence>
<organism evidence="2 3">
    <name type="scientific">Xanthomonas phage Xop411</name>
    <dbReference type="NCBI Taxonomy" id="2913975"/>
    <lineage>
        <taxon>Viruses</taxon>
        <taxon>Duplodnaviria</taxon>
        <taxon>Heunggongvirae</taxon>
        <taxon>Uroviricota</taxon>
        <taxon>Caudoviricetes</taxon>
        <taxon>Xipdecavirus</taxon>
        <taxon>Xipdecavirus Xop411</taxon>
    </lineage>
</organism>
<dbReference type="Pfam" id="PF03354">
    <property type="entry name" value="TerL_ATPase"/>
    <property type="match status" value="1"/>
</dbReference>
<evidence type="ECO:0000259" key="1">
    <source>
        <dbReference type="Pfam" id="PF03354"/>
    </source>
</evidence>
<dbReference type="Gene3D" id="3.40.50.300">
    <property type="entry name" value="P-loop containing nucleotide triphosphate hydrolases"/>
    <property type="match status" value="1"/>
</dbReference>
<dbReference type="RefSeq" id="YP_001285676.1">
    <property type="nucleotide sequence ID" value="NC_009543.1"/>
</dbReference>
<dbReference type="InterPro" id="IPR046461">
    <property type="entry name" value="TerL_ATPase"/>
</dbReference>
<dbReference type="KEGG" id="vg:5247118"/>
<protein>
    <submittedName>
        <fullName evidence="2">p06</fullName>
    </submittedName>
</protein>